<protein>
    <submittedName>
        <fullName evidence="1">Uncharacterized protein</fullName>
    </submittedName>
</protein>
<name>A0AAE9A5T8_CAEBR</name>
<dbReference type="AlphaFoldDB" id="A0AAE9A5T8"/>
<dbReference type="Proteomes" id="UP000827892">
    <property type="component" value="Chromosome IV"/>
</dbReference>
<evidence type="ECO:0000313" key="2">
    <source>
        <dbReference type="Proteomes" id="UP000827892"/>
    </source>
</evidence>
<proteinExistence type="predicted"/>
<gene>
    <name evidence="1" type="ORF">L3Y34_003270</name>
</gene>
<dbReference type="EMBL" id="CP090894">
    <property type="protein sequence ID" value="ULT93655.1"/>
    <property type="molecule type" value="Genomic_DNA"/>
</dbReference>
<reference evidence="1 2" key="1">
    <citation type="submission" date="2022-05" db="EMBL/GenBank/DDBJ databases">
        <title>Chromosome-level reference genomes for two strains of Caenorhabditis briggsae: an improved platform for comparative genomics.</title>
        <authorList>
            <person name="Stevens L."/>
            <person name="Andersen E.C."/>
        </authorList>
    </citation>
    <scope>NUCLEOTIDE SEQUENCE [LARGE SCALE GENOMIC DNA]</scope>
    <source>
        <strain evidence="1">QX1410_ONT</strain>
        <tissue evidence="1">Whole-organism</tissue>
    </source>
</reference>
<accession>A0AAE9A5T8</accession>
<organism evidence="1 2">
    <name type="scientific">Caenorhabditis briggsae</name>
    <dbReference type="NCBI Taxonomy" id="6238"/>
    <lineage>
        <taxon>Eukaryota</taxon>
        <taxon>Metazoa</taxon>
        <taxon>Ecdysozoa</taxon>
        <taxon>Nematoda</taxon>
        <taxon>Chromadorea</taxon>
        <taxon>Rhabditida</taxon>
        <taxon>Rhabditina</taxon>
        <taxon>Rhabditomorpha</taxon>
        <taxon>Rhabditoidea</taxon>
        <taxon>Rhabditidae</taxon>
        <taxon>Peloderinae</taxon>
        <taxon>Caenorhabditis</taxon>
    </lineage>
</organism>
<sequence length="272" mass="32489">MVHNAGAHLGMSHLKTEWILMKSVHFLGDYDYKPDDRLARDLTPLTTYSMNKKRRWEILENVGDQKLAGIGKFHRDLDPDEILFLERVNLKTFEWKYLPFVHAPQDFGIQTLHSYKMISKKNYSGHFNCMSQNSIFGQPYSNFRPENRLPEKPKKSGTSEIKADKQSTIIVYNFLRAPRNYMRLGEQYFVASNYGRREPYYAHRRRKLNYEDSQKEINNEIWRFYNNSLDELSEEVNGSEKMENLKYYDLYAHLKDDFVFVKQKNRRKGKNK</sequence>
<evidence type="ECO:0000313" key="1">
    <source>
        <dbReference type="EMBL" id="ULT93655.1"/>
    </source>
</evidence>